<proteinExistence type="predicted"/>
<dbReference type="RefSeq" id="WP_013321340.1">
    <property type="nucleotide sequence ID" value="NC_014501.1"/>
</dbReference>
<dbReference type="KEGG" id="cyj:Cyan7822_1229"/>
<keyword evidence="2" id="KW-1185">Reference proteome</keyword>
<dbReference type="InterPro" id="IPR054053">
    <property type="entry name" value="DUF6887"/>
</dbReference>
<dbReference type="EMBL" id="CP002198">
    <property type="protein sequence ID" value="ADN13233.1"/>
    <property type="molecule type" value="Genomic_DNA"/>
</dbReference>
<reference evidence="2" key="1">
    <citation type="journal article" date="2011" name="MBio">
        <title>Novel metabolic attributes of the genus Cyanothece, comprising a group of unicellular nitrogen-fixing Cyanobacteria.</title>
        <authorList>
            <person name="Bandyopadhyay A."/>
            <person name="Elvitigala T."/>
            <person name="Welsh E."/>
            <person name="Stockel J."/>
            <person name="Liberton M."/>
            <person name="Min H."/>
            <person name="Sherman L.A."/>
            <person name="Pakrasi H.B."/>
        </authorList>
    </citation>
    <scope>NUCLEOTIDE SEQUENCE [LARGE SCALE GENOMIC DNA]</scope>
    <source>
        <strain evidence="2">PCC 7822</strain>
    </source>
</reference>
<evidence type="ECO:0000313" key="2">
    <source>
        <dbReference type="Proteomes" id="UP000008206"/>
    </source>
</evidence>
<dbReference type="AlphaFoldDB" id="E0UGM4"/>
<organism evidence="1 2">
    <name type="scientific">Gloeothece verrucosa (strain PCC 7822)</name>
    <name type="common">Cyanothece sp. (strain PCC 7822)</name>
    <dbReference type="NCBI Taxonomy" id="497965"/>
    <lineage>
        <taxon>Bacteria</taxon>
        <taxon>Bacillati</taxon>
        <taxon>Cyanobacteriota</taxon>
        <taxon>Cyanophyceae</taxon>
        <taxon>Oscillatoriophycideae</taxon>
        <taxon>Chroococcales</taxon>
        <taxon>Aphanothecaceae</taxon>
        <taxon>Gloeothece</taxon>
        <taxon>Gloeothece verrucosa</taxon>
    </lineage>
</organism>
<gene>
    <name evidence="1" type="ordered locus">Cyan7822_1229</name>
</gene>
<dbReference type="eggNOG" id="ENOG50332XK">
    <property type="taxonomic scope" value="Bacteria"/>
</dbReference>
<dbReference type="Proteomes" id="UP000008206">
    <property type="component" value="Chromosome"/>
</dbReference>
<sequence>MKPNFEQMSKTELRKYVATHPDDQEAFYALVDRLTAQPSSQVYPASMTPGEIQETILSHIQNKQHSTDT</sequence>
<accession>E0UGM4</accession>
<dbReference type="STRING" id="497965.Cyan7822_1229"/>
<dbReference type="Pfam" id="PF21826">
    <property type="entry name" value="DUF6887"/>
    <property type="match status" value="1"/>
</dbReference>
<evidence type="ECO:0000313" key="1">
    <source>
        <dbReference type="EMBL" id="ADN13233.1"/>
    </source>
</evidence>
<dbReference type="HOGENOM" id="CLU_193569_1_0_3"/>
<name>E0UGM4_GLOV7</name>
<protein>
    <submittedName>
        <fullName evidence="1">Uncharacterized protein</fullName>
    </submittedName>
</protein>